<reference evidence="1 2" key="1">
    <citation type="submission" date="2015-04" db="EMBL/GenBank/DDBJ databases">
        <title>Complete genome sequence of Schizopora paradoxa KUC8140, a cosmopolitan wood degrader in East Asia.</title>
        <authorList>
            <consortium name="DOE Joint Genome Institute"/>
            <person name="Min B."/>
            <person name="Park H."/>
            <person name="Jang Y."/>
            <person name="Kim J.-J."/>
            <person name="Kim K.H."/>
            <person name="Pangilinan J."/>
            <person name="Lipzen A."/>
            <person name="Riley R."/>
            <person name="Grigoriev I.V."/>
            <person name="Spatafora J.W."/>
            <person name="Choi I.-G."/>
        </authorList>
    </citation>
    <scope>NUCLEOTIDE SEQUENCE [LARGE SCALE GENOMIC DNA]</scope>
    <source>
        <strain evidence="1 2">KUC8140</strain>
    </source>
</reference>
<evidence type="ECO:0000313" key="2">
    <source>
        <dbReference type="Proteomes" id="UP000053477"/>
    </source>
</evidence>
<accession>A0A0H2SKI9</accession>
<dbReference type="InParanoid" id="A0A0H2SKI9"/>
<dbReference type="EMBL" id="KQ085903">
    <property type="protein sequence ID" value="KLO17586.1"/>
    <property type="molecule type" value="Genomic_DNA"/>
</dbReference>
<dbReference type="Gene3D" id="3.80.10.10">
    <property type="entry name" value="Ribonuclease Inhibitor"/>
    <property type="match status" value="1"/>
</dbReference>
<dbReference type="Proteomes" id="UP000053477">
    <property type="component" value="Unassembled WGS sequence"/>
</dbReference>
<organism evidence="1 2">
    <name type="scientific">Schizopora paradoxa</name>
    <dbReference type="NCBI Taxonomy" id="27342"/>
    <lineage>
        <taxon>Eukaryota</taxon>
        <taxon>Fungi</taxon>
        <taxon>Dikarya</taxon>
        <taxon>Basidiomycota</taxon>
        <taxon>Agaricomycotina</taxon>
        <taxon>Agaricomycetes</taxon>
        <taxon>Hymenochaetales</taxon>
        <taxon>Schizoporaceae</taxon>
        <taxon>Schizopora</taxon>
    </lineage>
</organism>
<dbReference type="InterPro" id="IPR032675">
    <property type="entry name" value="LRR_dom_sf"/>
</dbReference>
<keyword evidence="2" id="KW-1185">Reference proteome</keyword>
<name>A0A0H2SKI9_9AGAM</name>
<gene>
    <name evidence="1" type="ORF">SCHPADRAFT_936950</name>
</gene>
<sequence>MVSLNSLDVILYIALFLDSEKEKKDLKNLSLVNHVVYEALTRRRVKNLLVYPSDLPSLALFLIRSRASKHCRSLKISHCSKNMFGPTNFENFSRALIFRMIGTCKGSALQYFEGCCSEPTPPLLWKALKPLAHKKGGPANCIQLSAGNESGDKRTIKWLYPGSTSHRIRIISKKEQDSKPSTVHVHLHLPPTSSEVSKLLDPENERLQEIPSWRLTFEELLLSSHSIKEMVLRLLNPLSWDAILRADWPCLSRLELLVHEPQRLGESPPSHPMLNALESLKISWPNSAYSPYLVLDFTIPSLRSLHFSSWGVRQSYLNGFLSRHANHLEDLSLNCKVVPALDCLEGLRALHLSYKQDMRFTYEQLDVCFQNLQNVVHLRVSAEAFRIGTSISNATFLRNLRCLELEHLRTRSQYGFNYASNLLPELKELAFIFGEDIGDGQDLKESIVSFITPRNIFKIK</sequence>
<evidence type="ECO:0000313" key="1">
    <source>
        <dbReference type="EMBL" id="KLO17586.1"/>
    </source>
</evidence>
<evidence type="ECO:0008006" key="3">
    <source>
        <dbReference type="Google" id="ProtNLM"/>
    </source>
</evidence>
<protein>
    <recommendedName>
        <fullName evidence="3">F-box domain-containing protein</fullName>
    </recommendedName>
</protein>
<dbReference type="AlphaFoldDB" id="A0A0H2SKI9"/>
<proteinExistence type="predicted"/>